<proteinExistence type="predicted"/>
<keyword evidence="2" id="KW-1185">Reference proteome</keyword>
<sequence>MGILGSRFEQTEKLGDIRSSKAEGEEDWTTVKKDDNFRKGIDVGIPVYDLKKKTVSVLYDPLAVTNQDLVNTGFDALSLILWEIEYVFGKGDNFQGQSFAKLRCIVINEDGLCDLSQTLLRDAQDPAAEFEKFHDPSMLLEVAAAFFEPPSCDRKSLTPDERRKAKEEQHRLDALRDTCEKLILLCRALSHHAVQADGEQLPAKNAAKAIAHMSAVAHALQERAREKGHVVSNIEHYMNLLEVLEEELKEGSNYKKFRRRERQAEYMASQGKAASYTKLS</sequence>
<dbReference type="AlphaFoldDB" id="A0A812K8Z9"/>
<dbReference type="EMBL" id="CAJNDS010000569">
    <property type="protein sequence ID" value="CAE7219345.1"/>
    <property type="molecule type" value="Genomic_DNA"/>
</dbReference>
<reference evidence="1" key="1">
    <citation type="submission" date="2021-02" db="EMBL/GenBank/DDBJ databases">
        <authorList>
            <person name="Dougan E. K."/>
            <person name="Rhodes N."/>
            <person name="Thang M."/>
            <person name="Chan C."/>
        </authorList>
    </citation>
    <scope>NUCLEOTIDE SEQUENCE</scope>
</reference>
<evidence type="ECO:0000313" key="1">
    <source>
        <dbReference type="EMBL" id="CAE7219345.1"/>
    </source>
</evidence>
<evidence type="ECO:0000313" key="2">
    <source>
        <dbReference type="Proteomes" id="UP000604046"/>
    </source>
</evidence>
<accession>A0A812K8Z9</accession>
<comment type="caution">
    <text evidence="1">The sequence shown here is derived from an EMBL/GenBank/DDBJ whole genome shotgun (WGS) entry which is preliminary data.</text>
</comment>
<dbReference type="OrthoDB" id="8188861at2759"/>
<gene>
    <name evidence="1" type="ORF">SNAT2548_LOCUS7944</name>
</gene>
<dbReference type="Proteomes" id="UP000604046">
    <property type="component" value="Unassembled WGS sequence"/>
</dbReference>
<organism evidence="1 2">
    <name type="scientific">Symbiodinium natans</name>
    <dbReference type="NCBI Taxonomy" id="878477"/>
    <lineage>
        <taxon>Eukaryota</taxon>
        <taxon>Sar</taxon>
        <taxon>Alveolata</taxon>
        <taxon>Dinophyceae</taxon>
        <taxon>Suessiales</taxon>
        <taxon>Symbiodiniaceae</taxon>
        <taxon>Symbiodinium</taxon>
    </lineage>
</organism>
<name>A0A812K8Z9_9DINO</name>
<protein>
    <submittedName>
        <fullName evidence="1">Uncharacterized protein</fullName>
    </submittedName>
</protein>